<dbReference type="PANTHER" id="PTHR38015:SF1">
    <property type="entry name" value="OPINE DEHYDROGENASE DOMAIN-CONTAINING PROTEIN"/>
    <property type="match status" value="1"/>
</dbReference>
<dbReference type="InterPro" id="IPR051729">
    <property type="entry name" value="Opine/Lysopine_DH"/>
</dbReference>
<evidence type="ECO:0000313" key="2">
    <source>
        <dbReference type="Proteomes" id="UP001378188"/>
    </source>
</evidence>
<dbReference type="Proteomes" id="UP001378188">
    <property type="component" value="Unassembled WGS sequence"/>
</dbReference>
<dbReference type="InterPro" id="IPR036291">
    <property type="entry name" value="NAD(P)-bd_dom_sf"/>
</dbReference>
<name>A0AAW9RIY7_9HYPH</name>
<dbReference type="RefSeq" id="WP_340327851.1">
    <property type="nucleotide sequence ID" value="NZ_JAZHOF010000001.1"/>
</dbReference>
<protein>
    <recommendedName>
        <fullName evidence="3">Opine dehydrogenase domain-containing protein</fullName>
    </recommendedName>
</protein>
<proteinExistence type="predicted"/>
<dbReference type="Gene3D" id="1.10.1040.10">
    <property type="entry name" value="N-(1-d-carboxylethyl)-l-norvaline Dehydrogenase, domain 2"/>
    <property type="match status" value="1"/>
</dbReference>
<dbReference type="SUPFAM" id="SSF51735">
    <property type="entry name" value="NAD(P)-binding Rossmann-fold domains"/>
    <property type="match status" value="1"/>
</dbReference>
<reference evidence="1 2" key="1">
    <citation type="submission" date="2024-02" db="EMBL/GenBank/DDBJ databases">
        <title>Genome analysis and characterization of Microbaculum marinisediminis sp. nov., isolated from marine sediment.</title>
        <authorList>
            <person name="Du Z.-J."/>
            <person name="Ye Y.-Q."/>
            <person name="Zhang Z.-R."/>
            <person name="Yuan S.-M."/>
            <person name="Zhang X.-Y."/>
        </authorList>
    </citation>
    <scope>NUCLEOTIDE SEQUENCE [LARGE SCALE GENOMIC DNA]</scope>
    <source>
        <strain evidence="1 2">SDUM1044001</strain>
    </source>
</reference>
<accession>A0AAW9RIY7</accession>
<evidence type="ECO:0008006" key="3">
    <source>
        <dbReference type="Google" id="ProtNLM"/>
    </source>
</evidence>
<dbReference type="Gene3D" id="3.40.50.720">
    <property type="entry name" value="NAD(P)-binding Rossmann-like Domain"/>
    <property type="match status" value="1"/>
</dbReference>
<comment type="caution">
    <text evidence="1">The sequence shown here is derived from an EMBL/GenBank/DDBJ whole genome shotgun (WGS) entry which is preliminary data.</text>
</comment>
<keyword evidence="2" id="KW-1185">Reference proteome</keyword>
<evidence type="ECO:0000313" key="1">
    <source>
        <dbReference type="EMBL" id="MEJ8570112.1"/>
    </source>
</evidence>
<sequence length="398" mass="40843">MSSADFGKFADSVTGRRSDGALSADVPAYQRVTVLGGGADARLLAALCLSEGADVTLFSAYGAELDQIRQAGGITIRGEGPVGTYQVDQAAVPSVKTTAELDRAVKGAELIFLTGPVHKQRTYAMVLADHLADGQTLVLAPGRSLGAVETAWLLRVGGVRADVTLIEVQGLPYWTNAQGSVLHLTRCGPAPAAALPSGRAGAVAGLKRFFPNLVETESIVQSGFADGSGLVEVPALLIGGPACPDGQTDIPDGAKRLAERETFRSLIGPRHEQVIAAMAAERRAVASRFGVRGLPDDDAWLDVNAGEAVGPASRPIPDEGHAVALVRCAVVGSLVPLVSAARLAGISVPVTEAMVTLAGAALGGDLASAGRRLDAIGVTADTIDDARRIIDAIAKGER</sequence>
<dbReference type="InterPro" id="IPR013328">
    <property type="entry name" value="6PGD_dom2"/>
</dbReference>
<dbReference type="AlphaFoldDB" id="A0AAW9RIY7"/>
<dbReference type="EMBL" id="JAZHOF010000001">
    <property type="protein sequence ID" value="MEJ8570112.1"/>
    <property type="molecule type" value="Genomic_DNA"/>
</dbReference>
<dbReference type="SUPFAM" id="SSF48179">
    <property type="entry name" value="6-phosphogluconate dehydrogenase C-terminal domain-like"/>
    <property type="match status" value="1"/>
</dbReference>
<gene>
    <name evidence="1" type="ORF">V3328_01400</name>
</gene>
<dbReference type="PANTHER" id="PTHR38015">
    <property type="entry name" value="BLR6086 PROTEIN"/>
    <property type="match status" value="1"/>
</dbReference>
<dbReference type="InterPro" id="IPR008927">
    <property type="entry name" value="6-PGluconate_DH-like_C_sf"/>
</dbReference>
<organism evidence="1 2">
    <name type="scientific">Microbaculum marinum</name>
    <dbReference type="NCBI Taxonomy" id="1764581"/>
    <lineage>
        <taxon>Bacteria</taxon>
        <taxon>Pseudomonadati</taxon>
        <taxon>Pseudomonadota</taxon>
        <taxon>Alphaproteobacteria</taxon>
        <taxon>Hyphomicrobiales</taxon>
        <taxon>Tepidamorphaceae</taxon>
        <taxon>Microbaculum</taxon>
    </lineage>
</organism>